<comment type="caution">
    <text evidence="1">The sequence shown here is derived from an EMBL/GenBank/DDBJ whole genome shotgun (WGS) entry which is preliminary data.</text>
</comment>
<protein>
    <submittedName>
        <fullName evidence="1">Uncharacterized protein</fullName>
    </submittedName>
</protein>
<reference evidence="1 2" key="1">
    <citation type="submission" date="2021-06" db="EMBL/GenBank/DDBJ databases">
        <title>Caerostris darwini draft genome.</title>
        <authorList>
            <person name="Kono N."/>
            <person name="Arakawa K."/>
        </authorList>
    </citation>
    <scope>NUCLEOTIDE SEQUENCE [LARGE SCALE GENOMIC DNA]</scope>
</reference>
<keyword evidence="2" id="KW-1185">Reference proteome</keyword>
<evidence type="ECO:0000313" key="2">
    <source>
        <dbReference type="Proteomes" id="UP001054837"/>
    </source>
</evidence>
<evidence type="ECO:0000313" key="1">
    <source>
        <dbReference type="EMBL" id="GIY06421.1"/>
    </source>
</evidence>
<proteinExistence type="predicted"/>
<sequence length="168" mass="19540">MESTLSYTIRPIYVWGMRTYPKVLDMLMLVFLGARSNDINHDESGLSVNNLEEESYRQKTHLTTAICIINGHRNGGNRRLMANGRHISNGLCSESFRKRSNARKKCLAHKQCKSTREIFADVEVCYKSNRFIPIPFRIRCKRGKSENLEFALVEFEIRKPRIRIGVHH</sequence>
<dbReference type="AlphaFoldDB" id="A0AAV4QBS0"/>
<dbReference type="EMBL" id="BPLQ01004209">
    <property type="protein sequence ID" value="GIY06421.1"/>
    <property type="molecule type" value="Genomic_DNA"/>
</dbReference>
<gene>
    <name evidence="1" type="ORF">CDAR_201671</name>
</gene>
<dbReference type="Proteomes" id="UP001054837">
    <property type="component" value="Unassembled WGS sequence"/>
</dbReference>
<organism evidence="1 2">
    <name type="scientific">Caerostris darwini</name>
    <dbReference type="NCBI Taxonomy" id="1538125"/>
    <lineage>
        <taxon>Eukaryota</taxon>
        <taxon>Metazoa</taxon>
        <taxon>Ecdysozoa</taxon>
        <taxon>Arthropoda</taxon>
        <taxon>Chelicerata</taxon>
        <taxon>Arachnida</taxon>
        <taxon>Araneae</taxon>
        <taxon>Araneomorphae</taxon>
        <taxon>Entelegynae</taxon>
        <taxon>Araneoidea</taxon>
        <taxon>Araneidae</taxon>
        <taxon>Caerostris</taxon>
    </lineage>
</organism>
<name>A0AAV4QBS0_9ARAC</name>
<accession>A0AAV4QBS0</accession>